<evidence type="ECO:0000313" key="1">
    <source>
        <dbReference type="EMBL" id="TLQ39068.1"/>
    </source>
</evidence>
<evidence type="ECO:0000313" key="2">
    <source>
        <dbReference type="Proteomes" id="UP000306420"/>
    </source>
</evidence>
<dbReference type="Proteomes" id="UP000306420">
    <property type="component" value="Unassembled WGS sequence"/>
</dbReference>
<dbReference type="InterPro" id="IPR035917">
    <property type="entry name" value="YjbQ-like_sf"/>
</dbReference>
<comment type="caution">
    <text evidence="1">The sequence shown here is derived from an EMBL/GenBank/DDBJ whole genome shotgun (WGS) entry which is preliminary data.</text>
</comment>
<organism evidence="1 2">
    <name type="scientific">Ruoffia tabacinasalis</name>
    <dbReference type="NCBI Taxonomy" id="87458"/>
    <lineage>
        <taxon>Bacteria</taxon>
        <taxon>Bacillati</taxon>
        <taxon>Bacillota</taxon>
        <taxon>Bacilli</taxon>
        <taxon>Lactobacillales</taxon>
        <taxon>Aerococcaceae</taxon>
        <taxon>Ruoffia</taxon>
    </lineage>
</organism>
<name>A0A5R9DTN5_9LACT</name>
<reference evidence="1 2" key="1">
    <citation type="submission" date="2019-05" db="EMBL/GenBank/DDBJ databases">
        <title>The metagenome of a microbial culture collection derived from dairy environment covers the genomic content of the human microbiome.</title>
        <authorList>
            <person name="Roder T."/>
            <person name="Wuthrich D."/>
            <person name="Sattari Z."/>
            <person name="Von Ah U."/>
            <person name="Bar C."/>
            <person name="Ronchi F."/>
            <person name="Macpherson A.J."/>
            <person name="Ganal-Vonarburg S.C."/>
            <person name="Bruggmann R."/>
            <person name="Vergeres G."/>
        </authorList>
    </citation>
    <scope>NUCLEOTIDE SEQUENCE [LARGE SCALE GENOMIC DNA]</scope>
    <source>
        <strain evidence="1 2">FAM 24227</strain>
    </source>
</reference>
<sequence>MKMFKEKIELKSKGSIPTYIDITKEVRKAIEDSEVENGIVTVVSPHTTCAVFYEEYAHDENEEGVESLQQDLNNALEKIIPYHTSADTFIYPGDEHYQAVESWPNADEYLPNGDRSALWNGDAHLKATIIGSSETFDVEKWNLGVGSTGYIYFVDFDTTRSRTRKCSITVIGE</sequence>
<dbReference type="OrthoDB" id="9801725at2"/>
<dbReference type="InterPro" id="IPR001602">
    <property type="entry name" value="UPF0047_YjbQ-like"/>
</dbReference>
<dbReference type="Pfam" id="PF01894">
    <property type="entry name" value="YjbQ"/>
    <property type="match status" value="1"/>
</dbReference>
<gene>
    <name evidence="1" type="ORF">FEZ33_11140</name>
</gene>
<dbReference type="EMBL" id="VBSP01000061">
    <property type="protein sequence ID" value="TLQ39068.1"/>
    <property type="molecule type" value="Genomic_DNA"/>
</dbReference>
<dbReference type="Gene3D" id="2.60.120.460">
    <property type="entry name" value="YjbQ-like"/>
    <property type="match status" value="1"/>
</dbReference>
<dbReference type="SUPFAM" id="SSF111038">
    <property type="entry name" value="YjbQ-like"/>
    <property type="match status" value="1"/>
</dbReference>
<protein>
    <submittedName>
        <fullName evidence="1">YjbQ family protein</fullName>
    </submittedName>
</protein>
<dbReference type="AlphaFoldDB" id="A0A5R9DTN5"/>
<proteinExistence type="predicted"/>
<accession>A0A5R9DTN5</accession>
<dbReference type="RefSeq" id="WP_138405453.1">
    <property type="nucleotide sequence ID" value="NZ_VBSP01000061.1"/>
</dbReference>